<reference evidence="1" key="1">
    <citation type="journal article" date="2014" name="Front. Microbiol.">
        <title>High frequency of phylogenetically diverse reductive dehalogenase-homologous genes in deep subseafloor sedimentary metagenomes.</title>
        <authorList>
            <person name="Kawai M."/>
            <person name="Futagami T."/>
            <person name="Toyoda A."/>
            <person name="Takaki Y."/>
            <person name="Nishi S."/>
            <person name="Hori S."/>
            <person name="Arai W."/>
            <person name="Tsubouchi T."/>
            <person name="Morono Y."/>
            <person name="Uchiyama I."/>
            <person name="Ito T."/>
            <person name="Fujiyama A."/>
            <person name="Inagaki F."/>
            <person name="Takami H."/>
        </authorList>
    </citation>
    <scope>NUCLEOTIDE SEQUENCE</scope>
    <source>
        <strain evidence="1">Expedition CK06-06</strain>
    </source>
</reference>
<sequence length="84" mass="9337">MFAKSGMQINGTAGTVRGLEIEYFKFDQENMNLDIDGFAELMREFKPELILFGGSVFLFPHPVKELSEVAKEVGAHVAYDGAHV</sequence>
<feature type="non-terminal residue" evidence="1">
    <location>
        <position position="84"/>
    </location>
</feature>
<name>X1EUZ0_9ZZZZ</name>
<proteinExistence type="predicted"/>
<gene>
    <name evidence="1" type="ORF">S01H4_66167</name>
</gene>
<dbReference type="AlphaFoldDB" id="X1EUZ0"/>
<organism evidence="1">
    <name type="scientific">marine sediment metagenome</name>
    <dbReference type="NCBI Taxonomy" id="412755"/>
    <lineage>
        <taxon>unclassified sequences</taxon>
        <taxon>metagenomes</taxon>
        <taxon>ecological metagenomes</taxon>
    </lineage>
</organism>
<comment type="caution">
    <text evidence="1">The sequence shown here is derived from an EMBL/GenBank/DDBJ whole genome shotgun (WGS) entry which is preliminary data.</text>
</comment>
<dbReference type="EMBL" id="BART01040824">
    <property type="protein sequence ID" value="GAH20959.1"/>
    <property type="molecule type" value="Genomic_DNA"/>
</dbReference>
<dbReference type="SUPFAM" id="SSF53383">
    <property type="entry name" value="PLP-dependent transferases"/>
    <property type="match status" value="1"/>
</dbReference>
<dbReference type="InterPro" id="IPR015421">
    <property type="entry name" value="PyrdxlP-dep_Trfase_major"/>
</dbReference>
<dbReference type="Gene3D" id="3.40.640.10">
    <property type="entry name" value="Type I PLP-dependent aspartate aminotransferase-like (Major domain)"/>
    <property type="match status" value="1"/>
</dbReference>
<evidence type="ECO:0000313" key="1">
    <source>
        <dbReference type="EMBL" id="GAH20959.1"/>
    </source>
</evidence>
<dbReference type="InterPro" id="IPR015424">
    <property type="entry name" value="PyrdxlP-dep_Trfase"/>
</dbReference>
<protein>
    <submittedName>
        <fullName evidence="1">Uncharacterized protein</fullName>
    </submittedName>
</protein>
<accession>X1EUZ0</accession>